<dbReference type="RefSeq" id="WP_004771378.1">
    <property type="nucleotide sequence ID" value="NZ_KB849357.1"/>
</dbReference>
<gene>
    <name evidence="2" type="ORF">F971_01990</name>
</gene>
<feature type="signal peptide" evidence="1">
    <location>
        <begin position="1"/>
        <end position="20"/>
    </location>
</feature>
<dbReference type="PATRIC" id="fig|1217712.3.peg.1906"/>
<feature type="chain" id="PRO_5004134540" evidence="1">
    <location>
        <begin position="21"/>
        <end position="181"/>
    </location>
</feature>
<name>N8W5L4_9GAMM</name>
<accession>N8W5L4</accession>
<dbReference type="HOGENOM" id="CLU_131920_0_0_6"/>
<evidence type="ECO:0000256" key="1">
    <source>
        <dbReference type="SAM" id="SignalP"/>
    </source>
</evidence>
<dbReference type="Proteomes" id="UP000013049">
    <property type="component" value="Unassembled WGS sequence"/>
</dbReference>
<evidence type="ECO:0000313" key="2">
    <source>
        <dbReference type="EMBL" id="ENU92103.1"/>
    </source>
</evidence>
<protein>
    <submittedName>
        <fullName evidence="2">Uncharacterized protein</fullName>
    </submittedName>
</protein>
<dbReference type="eggNOG" id="ENOG50303D9">
    <property type="taxonomic scope" value="Bacteria"/>
</dbReference>
<organism evidence="2 3">
    <name type="scientific">Acinetobacter vivianii</name>
    <dbReference type="NCBI Taxonomy" id="1776742"/>
    <lineage>
        <taxon>Bacteria</taxon>
        <taxon>Pseudomonadati</taxon>
        <taxon>Pseudomonadota</taxon>
        <taxon>Gammaproteobacteria</taxon>
        <taxon>Moraxellales</taxon>
        <taxon>Moraxellaceae</taxon>
        <taxon>Acinetobacter</taxon>
    </lineage>
</organism>
<keyword evidence="1" id="KW-0732">Signal</keyword>
<dbReference type="AlphaFoldDB" id="N8W5L4"/>
<proteinExistence type="predicted"/>
<sequence>MKKILLLSLLGLVFSTNAIANSKFEPKCKTSGFDNSVGCSTPREYGVFVFDKPTVLSSVAIGGIWLKNEPRDIGLTISLGDISTIIKSISFNIDGNIQTFPAVINSSKSRHLGGRLWKSEGLVIIPMRYLETLLNNKDAKYRIVTTDGSREGSFYSVNNGNETEPVNTLKALLEKANELTK</sequence>
<evidence type="ECO:0000313" key="3">
    <source>
        <dbReference type="Proteomes" id="UP000013049"/>
    </source>
</evidence>
<dbReference type="EMBL" id="APPC01000017">
    <property type="protein sequence ID" value="ENU92103.1"/>
    <property type="molecule type" value="Genomic_DNA"/>
</dbReference>
<reference evidence="2 3" key="1">
    <citation type="submission" date="2013-02" db="EMBL/GenBank/DDBJ databases">
        <title>The Genome Sequence of Acinetobacter sp. NIPH 758.</title>
        <authorList>
            <consortium name="The Broad Institute Genome Sequencing Platform"/>
            <consortium name="The Broad Institute Genome Sequencing Center for Infectious Disease"/>
            <person name="Cerqueira G."/>
            <person name="Feldgarden M."/>
            <person name="Courvalin P."/>
            <person name="Perichon B."/>
            <person name="Grillot-Courvalin C."/>
            <person name="Clermont D."/>
            <person name="Rocha E."/>
            <person name="Yoon E.-J."/>
            <person name="Nemec A."/>
            <person name="Walker B."/>
            <person name="Young S.K."/>
            <person name="Zeng Q."/>
            <person name="Gargeya S."/>
            <person name="Fitzgerald M."/>
            <person name="Haas B."/>
            <person name="Abouelleil A."/>
            <person name="Alvarado L."/>
            <person name="Arachchi H.M."/>
            <person name="Berlin A.M."/>
            <person name="Chapman S.B."/>
            <person name="Dewar J."/>
            <person name="Goldberg J."/>
            <person name="Griggs A."/>
            <person name="Gujja S."/>
            <person name="Hansen M."/>
            <person name="Howarth C."/>
            <person name="Imamovic A."/>
            <person name="Larimer J."/>
            <person name="McCowan C."/>
            <person name="Murphy C."/>
            <person name="Neiman D."/>
            <person name="Pearson M."/>
            <person name="Priest M."/>
            <person name="Roberts A."/>
            <person name="Saif S."/>
            <person name="Shea T."/>
            <person name="Sisk P."/>
            <person name="Sykes S."/>
            <person name="Wortman J."/>
            <person name="Nusbaum C."/>
            <person name="Birren B."/>
        </authorList>
    </citation>
    <scope>NUCLEOTIDE SEQUENCE [LARGE SCALE GENOMIC DNA]</scope>
    <source>
        <strain evidence="2 3">NIPH 758</strain>
    </source>
</reference>
<comment type="caution">
    <text evidence="2">The sequence shown here is derived from an EMBL/GenBank/DDBJ whole genome shotgun (WGS) entry which is preliminary data.</text>
</comment>